<dbReference type="EMBL" id="FXXP01000004">
    <property type="protein sequence ID" value="SMX30368.1"/>
    <property type="molecule type" value="Genomic_DNA"/>
</dbReference>
<name>A0A238JI67_9RHOB</name>
<evidence type="ECO:0000256" key="1">
    <source>
        <dbReference type="ARBA" id="ARBA00007734"/>
    </source>
</evidence>
<comment type="similarity">
    <text evidence="1">Belongs to the transglycosylase Slt family.</text>
</comment>
<dbReference type="CDD" id="cd00254">
    <property type="entry name" value="LT-like"/>
    <property type="match status" value="1"/>
</dbReference>
<dbReference type="Pfam" id="PF01464">
    <property type="entry name" value="SLT"/>
    <property type="match status" value="1"/>
</dbReference>
<feature type="domain" description="Transglycosylase SLT" evidence="3">
    <location>
        <begin position="71"/>
        <end position="159"/>
    </location>
</feature>
<keyword evidence="5" id="KW-1185">Reference proteome</keyword>
<evidence type="ECO:0000256" key="2">
    <source>
        <dbReference type="ARBA" id="ARBA00009387"/>
    </source>
</evidence>
<comment type="similarity">
    <text evidence="2">Belongs to the virb1 family.</text>
</comment>
<organism evidence="4 5">
    <name type="scientific">Pelagimonas phthalicica</name>
    <dbReference type="NCBI Taxonomy" id="1037362"/>
    <lineage>
        <taxon>Bacteria</taxon>
        <taxon>Pseudomonadati</taxon>
        <taxon>Pseudomonadota</taxon>
        <taxon>Alphaproteobacteria</taxon>
        <taxon>Rhodobacterales</taxon>
        <taxon>Roseobacteraceae</taxon>
        <taxon>Pelagimonas</taxon>
    </lineage>
</organism>
<dbReference type="InterPro" id="IPR023346">
    <property type="entry name" value="Lysozyme-like_dom_sf"/>
</dbReference>
<dbReference type="Proteomes" id="UP000225972">
    <property type="component" value="Unassembled WGS sequence"/>
</dbReference>
<proteinExistence type="inferred from homology"/>
<dbReference type="EC" id="4.2.2.-" evidence="4"/>
<sequence>MADLMVIGTDGSVRTSGWNFHERDAAEPAVARAETAAQVPKQAILAAIRATSERHAKNRSIALVGLSATKWHVLFQALIEAESSYNSTAISPKGAYGLGQLMPATARSLGVDRTDPHQNLEGAARYLLAQLGAFQNIDLALAAYNAGPHRVREYGGVPPFAETRAYIARIHRIRARLSGQPAEQSIVHVSTRGTTRPPVVIALH</sequence>
<dbReference type="AlphaFoldDB" id="A0A238JI67"/>
<dbReference type="PANTHER" id="PTHR37423">
    <property type="entry name" value="SOLUBLE LYTIC MUREIN TRANSGLYCOSYLASE-RELATED"/>
    <property type="match status" value="1"/>
</dbReference>
<accession>A0A238JI67</accession>
<dbReference type="PANTHER" id="PTHR37423:SF2">
    <property type="entry name" value="MEMBRANE-BOUND LYTIC MUREIN TRANSGLYCOSYLASE C"/>
    <property type="match status" value="1"/>
</dbReference>
<dbReference type="GO" id="GO:0016829">
    <property type="term" value="F:lyase activity"/>
    <property type="evidence" value="ECO:0007669"/>
    <property type="project" value="UniProtKB-KW"/>
</dbReference>
<evidence type="ECO:0000259" key="3">
    <source>
        <dbReference type="Pfam" id="PF01464"/>
    </source>
</evidence>
<protein>
    <submittedName>
        <fullName evidence="4">Soluble lytic murein transglycosylase</fullName>
        <ecNumber evidence="4">4.2.2.-</ecNumber>
    </submittedName>
</protein>
<dbReference type="Gene3D" id="1.10.530.10">
    <property type="match status" value="1"/>
</dbReference>
<reference evidence="5" key="1">
    <citation type="submission" date="2017-05" db="EMBL/GenBank/DDBJ databases">
        <authorList>
            <person name="Rodrigo-Torres L."/>
            <person name="Arahal R. D."/>
            <person name="Lucena T."/>
        </authorList>
    </citation>
    <scope>NUCLEOTIDE SEQUENCE [LARGE SCALE GENOMIC DNA]</scope>
    <source>
        <strain evidence="5">CECT 8649</strain>
    </source>
</reference>
<evidence type="ECO:0000313" key="4">
    <source>
        <dbReference type="EMBL" id="SMX30368.1"/>
    </source>
</evidence>
<dbReference type="InterPro" id="IPR008258">
    <property type="entry name" value="Transglycosylase_SLT_dom_1"/>
</dbReference>
<gene>
    <name evidence="4" type="primary">slt_5</name>
    <name evidence="4" type="ORF">TRP8649_04511</name>
</gene>
<evidence type="ECO:0000313" key="5">
    <source>
        <dbReference type="Proteomes" id="UP000225972"/>
    </source>
</evidence>
<dbReference type="SUPFAM" id="SSF53955">
    <property type="entry name" value="Lysozyme-like"/>
    <property type="match status" value="1"/>
</dbReference>
<dbReference type="RefSeq" id="WP_235872028.1">
    <property type="nucleotide sequence ID" value="NZ_FXXP01000004.1"/>
</dbReference>
<keyword evidence="4" id="KW-0456">Lyase</keyword>